<comment type="function">
    <text evidence="6">Required for the assembly of the V0 complex of the vacuolar ATPase (V-ATPase) in the endoplasmic reticulum.</text>
</comment>
<keyword evidence="1 6" id="KW-0812">Transmembrane</keyword>
<feature type="region of interest" description="Disordered" evidence="7">
    <location>
        <begin position="19"/>
        <end position="56"/>
    </location>
</feature>
<feature type="compositionally biased region" description="Basic and acidic residues" evidence="7">
    <location>
        <begin position="20"/>
        <end position="30"/>
    </location>
</feature>
<keyword evidence="4 6" id="KW-0472">Membrane</keyword>
<dbReference type="GO" id="GO:0005789">
    <property type="term" value="C:endoplasmic reticulum membrane"/>
    <property type="evidence" value="ECO:0007669"/>
    <property type="project" value="UniProtKB-SubCell"/>
</dbReference>
<evidence type="ECO:0000313" key="9">
    <source>
        <dbReference type="Proteomes" id="UP001177003"/>
    </source>
</evidence>
<feature type="region of interest" description="Disordered" evidence="7">
    <location>
        <begin position="229"/>
        <end position="253"/>
    </location>
</feature>
<dbReference type="GO" id="GO:0070072">
    <property type="term" value="P:vacuolar proton-transporting V-type ATPase complex assembly"/>
    <property type="evidence" value="ECO:0007669"/>
    <property type="project" value="UniProtKB-UniRule"/>
</dbReference>
<dbReference type="EMBL" id="OX465078">
    <property type="protein sequence ID" value="CAI9270444.1"/>
    <property type="molecule type" value="Genomic_DNA"/>
</dbReference>
<keyword evidence="9" id="KW-1185">Reference proteome</keyword>
<dbReference type="Pfam" id="PF09446">
    <property type="entry name" value="VMA21"/>
    <property type="match status" value="1"/>
</dbReference>
<comment type="subcellular location">
    <subcellularLocation>
        <location evidence="6">Endoplasmic reticulum membrane</location>
        <topology evidence="6">Multi-pass membrane protein</topology>
    </subcellularLocation>
    <subcellularLocation>
        <location evidence="6">Endoplasmic reticulum-Golgi intermediate compartment membrane</location>
        <topology evidence="6">Multi-pass membrane protein</topology>
    </subcellularLocation>
    <subcellularLocation>
        <location evidence="6">Cytoplasmic vesicle</location>
        <location evidence="6">COPII-coated vesicle membrane</location>
        <topology evidence="6">Multi-pass membrane protein</topology>
    </subcellularLocation>
</comment>
<name>A0AA35VKH8_LACSI</name>
<evidence type="ECO:0000256" key="5">
    <source>
        <dbReference type="ARBA" id="ARBA00023329"/>
    </source>
</evidence>
<feature type="transmembrane region" description="Helical" evidence="6">
    <location>
        <begin position="148"/>
        <end position="166"/>
    </location>
</feature>
<dbReference type="Proteomes" id="UP001177003">
    <property type="component" value="Chromosome 2"/>
</dbReference>
<dbReference type="GO" id="GO:0033116">
    <property type="term" value="C:endoplasmic reticulum-Golgi intermediate compartment membrane"/>
    <property type="evidence" value="ECO:0007669"/>
    <property type="project" value="UniProtKB-SubCell"/>
</dbReference>
<feature type="compositionally biased region" description="Low complexity" evidence="7">
    <location>
        <begin position="235"/>
        <end position="245"/>
    </location>
</feature>
<gene>
    <name evidence="8" type="ORF">LSALG_LOCUS10751</name>
</gene>
<dbReference type="PANTHER" id="PTHR31792">
    <property type="entry name" value="VACUOLAR ATPASE ASSEMBLY INTEGRAL MEMBRANE PROTEIN VMA21"/>
    <property type="match status" value="1"/>
</dbReference>
<evidence type="ECO:0000256" key="1">
    <source>
        <dbReference type="ARBA" id="ARBA00022692"/>
    </source>
</evidence>
<evidence type="ECO:0000256" key="6">
    <source>
        <dbReference type="HAMAP-Rule" id="MF_03058"/>
    </source>
</evidence>
<evidence type="ECO:0000256" key="4">
    <source>
        <dbReference type="ARBA" id="ARBA00023136"/>
    </source>
</evidence>
<evidence type="ECO:0000256" key="3">
    <source>
        <dbReference type="ARBA" id="ARBA00022989"/>
    </source>
</evidence>
<dbReference type="PANTHER" id="PTHR31792:SF3">
    <property type="entry name" value="VACUOLAR ATPASE ASSEMBLY INTEGRAL MEMBRANE PROTEIN VMA21"/>
    <property type="match status" value="1"/>
</dbReference>
<dbReference type="AlphaFoldDB" id="A0AA35VKH8"/>
<feature type="transmembrane region" description="Helical" evidence="6">
    <location>
        <begin position="178"/>
        <end position="204"/>
    </location>
</feature>
<dbReference type="HAMAP" id="MF_03058">
    <property type="entry name" value="VMA21"/>
    <property type="match status" value="1"/>
</dbReference>
<organism evidence="8 9">
    <name type="scientific">Lactuca saligna</name>
    <name type="common">Willowleaf lettuce</name>
    <dbReference type="NCBI Taxonomy" id="75948"/>
    <lineage>
        <taxon>Eukaryota</taxon>
        <taxon>Viridiplantae</taxon>
        <taxon>Streptophyta</taxon>
        <taxon>Embryophyta</taxon>
        <taxon>Tracheophyta</taxon>
        <taxon>Spermatophyta</taxon>
        <taxon>Magnoliopsida</taxon>
        <taxon>eudicotyledons</taxon>
        <taxon>Gunneridae</taxon>
        <taxon>Pentapetalae</taxon>
        <taxon>asterids</taxon>
        <taxon>campanulids</taxon>
        <taxon>Asterales</taxon>
        <taxon>Asteraceae</taxon>
        <taxon>Cichorioideae</taxon>
        <taxon>Cichorieae</taxon>
        <taxon>Lactucinae</taxon>
        <taxon>Lactuca</taxon>
    </lineage>
</organism>
<accession>A0AA35VKH8</accession>
<dbReference type="GO" id="GO:0012507">
    <property type="term" value="C:ER to Golgi transport vesicle membrane"/>
    <property type="evidence" value="ECO:0007669"/>
    <property type="project" value="UniProtKB-SubCell"/>
</dbReference>
<evidence type="ECO:0000313" key="8">
    <source>
        <dbReference type="EMBL" id="CAI9270444.1"/>
    </source>
</evidence>
<feature type="compositionally biased region" description="Basic and acidic residues" evidence="7">
    <location>
        <begin position="44"/>
        <end position="54"/>
    </location>
</feature>
<keyword evidence="3 6" id="KW-1133">Transmembrane helix</keyword>
<keyword evidence="2 6" id="KW-0256">Endoplasmic reticulum</keyword>
<protein>
    <recommendedName>
        <fullName evidence="6">Vacuolar ATPase assembly integral membrane protein VMA21 homolog</fullName>
    </recommendedName>
</protein>
<reference evidence="8" key="1">
    <citation type="submission" date="2023-04" db="EMBL/GenBank/DDBJ databases">
        <authorList>
            <person name="Vijverberg K."/>
            <person name="Xiong W."/>
            <person name="Schranz E."/>
        </authorList>
    </citation>
    <scope>NUCLEOTIDE SEQUENCE</scope>
</reference>
<evidence type="ECO:0000256" key="7">
    <source>
        <dbReference type="SAM" id="MobiDB-lite"/>
    </source>
</evidence>
<evidence type="ECO:0000256" key="2">
    <source>
        <dbReference type="ARBA" id="ARBA00022824"/>
    </source>
</evidence>
<sequence length="253" mass="28373">MLNETKEIKVGQRRISRLTVDSREREEMRGSKGNRGISMVRKPGNPERGEKDFSGRSQEILPLSQLPTRSKHPPHFFTITPQLISLPPPISDRLRPPDLVRPPISGDTSYCIAFFGSPGTDFDSSLNQSRLPSLFSLKVSMAKVIEKFFVTSMLMWAVPIAILYAFNNNLFPGSADMSPYSVTLISGFLAVVSVNIVIAFYIYLAMKEPSEKHEPDPKFVSEAEASVKHLVVPNQTQETESTQESELTRKKEE</sequence>
<comment type="similarity">
    <text evidence="6">Belongs to the VMA21 family.</text>
</comment>
<keyword evidence="5 6" id="KW-0968">Cytoplasmic vesicle</keyword>
<dbReference type="InterPro" id="IPR019013">
    <property type="entry name" value="Vma21"/>
</dbReference>
<proteinExistence type="inferred from homology"/>